<dbReference type="EMBL" id="CCYD01000645">
    <property type="protein sequence ID" value="CEG42919.1"/>
    <property type="molecule type" value="Genomic_DNA"/>
</dbReference>
<feature type="chain" id="PRO_5006058813" description="RxLR-like protein" evidence="1">
    <location>
        <begin position="25"/>
        <end position="181"/>
    </location>
</feature>
<reference evidence="3" key="1">
    <citation type="submission" date="2014-09" db="EMBL/GenBank/DDBJ databases">
        <authorList>
            <person name="Sharma Rahul"/>
            <person name="Thines Marco"/>
        </authorList>
    </citation>
    <scope>NUCLEOTIDE SEQUENCE [LARGE SCALE GENOMIC DNA]</scope>
</reference>
<dbReference type="AlphaFoldDB" id="A0A0P1AP26"/>
<keyword evidence="1" id="KW-0732">Signal</keyword>
<evidence type="ECO:0000256" key="1">
    <source>
        <dbReference type="SAM" id="SignalP"/>
    </source>
</evidence>
<dbReference type="STRING" id="4781.A0A0P1AP26"/>
<dbReference type="Proteomes" id="UP000054928">
    <property type="component" value="Unassembled WGS sequence"/>
</dbReference>
<evidence type="ECO:0008006" key="4">
    <source>
        <dbReference type="Google" id="ProtNLM"/>
    </source>
</evidence>
<organism evidence="2 3">
    <name type="scientific">Plasmopara halstedii</name>
    <name type="common">Downy mildew of sunflower</name>
    <dbReference type="NCBI Taxonomy" id="4781"/>
    <lineage>
        <taxon>Eukaryota</taxon>
        <taxon>Sar</taxon>
        <taxon>Stramenopiles</taxon>
        <taxon>Oomycota</taxon>
        <taxon>Peronosporomycetes</taxon>
        <taxon>Peronosporales</taxon>
        <taxon>Peronosporaceae</taxon>
        <taxon>Plasmopara</taxon>
    </lineage>
</organism>
<dbReference type="GeneID" id="36408209"/>
<sequence length="181" mass="18164">MLITVKVAILVTACVAACFCGCTGITFDKTDLSGDGNAQVVAPDPTTSKTPCPALPQPFGALDEDSTLTDAPVVKLPCPALPQPSLFGSLSSDSSDSSGSTFGKAPCPSLQTASTSSDGSVSAPCPKLIMKVPCPSLPIASGSSSEDQSSEFQTSGCSNLVHITGAGWTVVTVSALALSMF</sequence>
<keyword evidence="3" id="KW-1185">Reference proteome</keyword>
<protein>
    <recommendedName>
        <fullName evidence="4">RxLR-like protein</fullName>
    </recommendedName>
</protein>
<evidence type="ECO:0000313" key="2">
    <source>
        <dbReference type="EMBL" id="CEG42919.1"/>
    </source>
</evidence>
<dbReference type="RefSeq" id="XP_024579288.1">
    <property type="nucleotide sequence ID" value="XM_024728852.1"/>
</dbReference>
<accession>A0A0P1AP26</accession>
<dbReference type="OrthoDB" id="129697at2759"/>
<proteinExistence type="predicted"/>
<name>A0A0P1AP26_PLAHL</name>
<evidence type="ECO:0000313" key="3">
    <source>
        <dbReference type="Proteomes" id="UP000054928"/>
    </source>
</evidence>
<feature type="signal peptide" evidence="1">
    <location>
        <begin position="1"/>
        <end position="24"/>
    </location>
</feature>